<sequence length="149" mass="17080">MAVSMDIYMESVGLMHAEFVDTAPHNGGKKVFSYVNHNLRRNHNVFPVVERVAPTCEGRILKGQRRNSMRLKGESEERPRARLESQQRTGEHLRLRSFFQYLIRNIRSAENIADAEDFGPTTEKDGNINLVKEVVDPNRRNLCATVKLS</sequence>
<dbReference type="EMBL" id="BKCJ010010647">
    <property type="protein sequence ID" value="GEU92519.1"/>
    <property type="molecule type" value="Genomic_DNA"/>
</dbReference>
<comment type="caution">
    <text evidence="2">The sequence shown here is derived from an EMBL/GenBank/DDBJ whole genome shotgun (WGS) entry which is preliminary data.</text>
</comment>
<protein>
    <submittedName>
        <fullName evidence="2">Uncharacterized protein</fullName>
    </submittedName>
</protein>
<name>A0A6L2P4I6_TANCI</name>
<dbReference type="AlphaFoldDB" id="A0A6L2P4I6"/>
<evidence type="ECO:0000313" key="2">
    <source>
        <dbReference type="EMBL" id="GEU92519.1"/>
    </source>
</evidence>
<evidence type="ECO:0000256" key="1">
    <source>
        <dbReference type="SAM" id="MobiDB-lite"/>
    </source>
</evidence>
<gene>
    <name evidence="2" type="ORF">Tci_064497</name>
</gene>
<proteinExistence type="predicted"/>
<organism evidence="2">
    <name type="scientific">Tanacetum cinerariifolium</name>
    <name type="common">Dalmatian daisy</name>
    <name type="synonym">Chrysanthemum cinerariifolium</name>
    <dbReference type="NCBI Taxonomy" id="118510"/>
    <lineage>
        <taxon>Eukaryota</taxon>
        <taxon>Viridiplantae</taxon>
        <taxon>Streptophyta</taxon>
        <taxon>Embryophyta</taxon>
        <taxon>Tracheophyta</taxon>
        <taxon>Spermatophyta</taxon>
        <taxon>Magnoliopsida</taxon>
        <taxon>eudicotyledons</taxon>
        <taxon>Gunneridae</taxon>
        <taxon>Pentapetalae</taxon>
        <taxon>asterids</taxon>
        <taxon>campanulids</taxon>
        <taxon>Asterales</taxon>
        <taxon>Asteraceae</taxon>
        <taxon>Asteroideae</taxon>
        <taxon>Anthemideae</taxon>
        <taxon>Anthemidinae</taxon>
        <taxon>Tanacetum</taxon>
    </lineage>
</organism>
<feature type="region of interest" description="Disordered" evidence="1">
    <location>
        <begin position="68"/>
        <end position="87"/>
    </location>
</feature>
<accession>A0A6L2P4I6</accession>
<reference evidence="2" key="1">
    <citation type="journal article" date="2019" name="Sci. Rep.">
        <title>Draft genome of Tanacetum cinerariifolium, the natural source of mosquito coil.</title>
        <authorList>
            <person name="Yamashiro T."/>
            <person name="Shiraishi A."/>
            <person name="Satake H."/>
            <person name="Nakayama K."/>
        </authorList>
    </citation>
    <scope>NUCLEOTIDE SEQUENCE</scope>
</reference>
<feature type="compositionally biased region" description="Basic and acidic residues" evidence="1">
    <location>
        <begin position="71"/>
        <end position="87"/>
    </location>
</feature>